<dbReference type="Proteomes" id="UP000034108">
    <property type="component" value="Unassembled WGS sequence"/>
</dbReference>
<gene>
    <name evidence="2" type="ORF">UU49_C0018G0002</name>
</gene>
<feature type="transmembrane region" description="Helical" evidence="1">
    <location>
        <begin position="45"/>
        <end position="65"/>
    </location>
</feature>
<proteinExistence type="predicted"/>
<reference evidence="2 3" key="1">
    <citation type="journal article" date="2015" name="Nature">
        <title>rRNA introns, odd ribosomes, and small enigmatic genomes across a large radiation of phyla.</title>
        <authorList>
            <person name="Brown C.T."/>
            <person name="Hug L.A."/>
            <person name="Thomas B.C."/>
            <person name="Sharon I."/>
            <person name="Castelle C.J."/>
            <person name="Singh A."/>
            <person name="Wilkins M.J."/>
            <person name="Williams K.H."/>
            <person name="Banfield J.F."/>
        </authorList>
    </citation>
    <scope>NUCLEOTIDE SEQUENCE [LARGE SCALE GENOMIC DNA]</scope>
</reference>
<dbReference type="AlphaFoldDB" id="A0A0G0VF95"/>
<accession>A0A0G0VF95</accession>
<keyword evidence="1" id="KW-0812">Transmembrane</keyword>
<comment type="caution">
    <text evidence="2">The sequence shown here is derived from an EMBL/GenBank/DDBJ whole genome shotgun (WGS) entry which is preliminary data.</text>
</comment>
<sequence>MKRGLFEPDRGQSFKSLAGWPRSVTPIESESGELSEQKKSLAEPAFHFFAISLTILVIFFSIFSIRTVRRKIK</sequence>
<organism evidence="2 3">
    <name type="scientific">Candidatus Magasanikbacteria bacterium GW2011_GWC2_41_17</name>
    <dbReference type="NCBI Taxonomy" id="1619048"/>
    <lineage>
        <taxon>Bacteria</taxon>
        <taxon>Candidatus Magasanikiibacteriota</taxon>
    </lineage>
</organism>
<evidence type="ECO:0000313" key="2">
    <source>
        <dbReference type="EMBL" id="KKR98321.1"/>
    </source>
</evidence>
<dbReference type="EMBL" id="LCAV01000018">
    <property type="protein sequence ID" value="KKR98321.1"/>
    <property type="molecule type" value="Genomic_DNA"/>
</dbReference>
<name>A0A0G0VF95_9BACT</name>
<keyword evidence="1" id="KW-0472">Membrane</keyword>
<evidence type="ECO:0000313" key="3">
    <source>
        <dbReference type="Proteomes" id="UP000034108"/>
    </source>
</evidence>
<keyword evidence="1" id="KW-1133">Transmembrane helix</keyword>
<evidence type="ECO:0000256" key="1">
    <source>
        <dbReference type="SAM" id="Phobius"/>
    </source>
</evidence>
<protein>
    <submittedName>
        <fullName evidence="2">Uncharacterized protein</fullName>
    </submittedName>
</protein>
<dbReference type="STRING" id="1619048.UU49_C0018G0002"/>